<gene>
    <name evidence="2" type="ordered locus">LHK_02680</name>
</gene>
<dbReference type="AlphaFoldDB" id="C1DCP2"/>
<feature type="transmembrane region" description="Helical" evidence="1">
    <location>
        <begin position="21"/>
        <end position="44"/>
    </location>
</feature>
<accession>C1DCP2</accession>
<proteinExistence type="predicted"/>
<protein>
    <submittedName>
        <fullName evidence="2">Uncharacterized protein</fullName>
    </submittedName>
</protein>
<evidence type="ECO:0000313" key="2">
    <source>
        <dbReference type="EMBL" id="ACO75661.1"/>
    </source>
</evidence>
<dbReference type="HOGENOM" id="CLU_3201469_0_0_4"/>
<name>C1DCP2_LARHH</name>
<evidence type="ECO:0000256" key="1">
    <source>
        <dbReference type="SAM" id="Phobius"/>
    </source>
</evidence>
<evidence type="ECO:0000313" key="3">
    <source>
        <dbReference type="Proteomes" id="UP000002010"/>
    </source>
</evidence>
<dbReference type="STRING" id="557598.LHK_02680"/>
<keyword evidence="1" id="KW-0472">Membrane</keyword>
<dbReference type="EMBL" id="CP001154">
    <property type="protein sequence ID" value="ACO75661.1"/>
    <property type="molecule type" value="Genomic_DNA"/>
</dbReference>
<keyword evidence="1" id="KW-0812">Transmembrane</keyword>
<keyword evidence="3" id="KW-1185">Reference proteome</keyword>
<sequence length="45" mass="5171">MSADRKKLRYLEYQALFQLSGGSLTILISQFLRHMAIVGIFMLLP</sequence>
<dbReference type="KEGG" id="lhk:LHK_02680"/>
<keyword evidence="1" id="KW-1133">Transmembrane helix</keyword>
<reference evidence="2 3" key="1">
    <citation type="journal article" date="2009" name="PLoS Genet.">
        <title>The complete genome and proteome of Laribacter hongkongensis reveal potential mechanisms for adaptations to different temperatures and habitats.</title>
        <authorList>
            <person name="Woo P.C."/>
            <person name="Lau S.K."/>
            <person name="Tse H."/>
            <person name="Teng J.L."/>
            <person name="Curreem S.O."/>
            <person name="Tsang A.K."/>
            <person name="Fan R.Y."/>
            <person name="Wong G.K."/>
            <person name="Huang Y."/>
            <person name="Loman N.J."/>
            <person name="Snyder L.A."/>
            <person name="Cai J.J."/>
            <person name="Huang J.D."/>
            <person name="Mak W."/>
            <person name="Pallen M.J."/>
            <person name="Lok S."/>
            <person name="Yuen K.Y."/>
        </authorList>
    </citation>
    <scope>NUCLEOTIDE SEQUENCE [LARGE SCALE GENOMIC DNA]</scope>
    <source>
        <strain evidence="2 3">HLHK9</strain>
    </source>
</reference>
<dbReference type="Proteomes" id="UP000002010">
    <property type="component" value="Chromosome"/>
</dbReference>
<organism evidence="2 3">
    <name type="scientific">Laribacter hongkongensis (strain HLHK9)</name>
    <dbReference type="NCBI Taxonomy" id="557598"/>
    <lineage>
        <taxon>Bacteria</taxon>
        <taxon>Pseudomonadati</taxon>
        <taxon>Pseudomonadota</taxon>
        <taxon>Betaproteobacteria</taxon>
        <taxon>Neisseriales</taxon>
        <taxon>Aquaspirillaceae</taxon>
        <taxon>Laribacter</taxon>
    </lineage>
</organism>